<dbReference type="Pfam" id="PF14223">
    <property type="entry name" value="Retrotran_gag_2"/>
    <property type="match status" value="1"/>
</dbReference>
<accession>A0AAP0IYP7</accession>
<gene>
    <name evidence="1" type="ORF">Sjap_013217</name>
</gene>
<comment type="caution">
    <text evidence="1">The sequence shown here is derived from an EMBL/GenBank/DDBJ whole genome shotgun (WGS) entry which is preliminary data.</text>
</comment>
<dbReference type="PANTHER" id="PTHR34676">
    <property type="entry name" value="DUF4219 DOMAIN-CONTAINING PROTEIN-RELATED"/>
    <property type="match status" value="1"/>
</dbReference>
<name>A0AAP0IYP7_9MAGN</name>
<dbReference type="Proteomes" id="UP001417504">
    <property type="component" value="Unassembled WGS sequence"/>
</dbReference>
<evidence type="ECO:0000313" key="2">
    <source>
        <dbReference type="Proteomes" id="UP001417504"/>
    </source>
</evidence>
<reference evidence="1 2" key="1">
    <citation type="submission" date="2024-01" db="EMBL/GenBank/DDBJ databases">
        <title>Genome assemblies of Stephania.</title>
        <authorList>
            <person name="Yang L."/>
        </authorList>
    </citation>
    <scope>NUCLEOTIDE SEQUENCE [LARGE SCALE GENOMIC DNA]</scope>
    <source>
        <strain evidence="1">QJT</strain>
        <tissue evidence="1">Leaf</tissue>
    </source>
</reference>
<proteinExistence type="predicted"/>
<organism evidence="1 2">
    <name type="scientific">Stephania japonica</name>
    <dbReference type="NCBI Taxonomy" id="461633"/>
    <lineage>
        <taxon>Eukaryota</taxon>
        <taxon>Viridiplantae</taxon>
        <taxon>Streptophyta</taxon>
        <taxon>Embryophyta</taxon>
        <taxon>Tracheophyta</taxon>
        <taxon>Spermatophyta</taxon>
        <taxon>Magnoliopsida</taxon>
        <taxon>Ranunculales</taxon>
        <taxon>Menispermaceae</taxon>
        <taxon>Menispermoideae</taxon>
        <taxon>Cissampelideae</taxon>
        <taxon>Stephania</taxon>
    </lineage>
</organism>
<keyword evidence="2" id="KW-1185">Reference proteome</keyword>
<protein>
    <recommendedName>
        <fullName evidence="3">UBN2 domain-containing protein</fullName>
    </recommendedName>
</protein>
<evidence type="ECO:0008006" key="3">
    <source>
        <dbReference type="Google" id="ProtNLM"/>
    </source>
</evidence>
<dbReference type="AlphaFoldDB" id="A0AAP0IYP7"/>
<dbReference type="PANTHER" id="PTHR34676:SF8">
    <property type="entry name" value="TRANSMEMBRANE PROTEIN"/>
    <property type="match status" value="1"/>
</dbReference>
<dbReference type="EMBL" id="JBBNAE010000005">
    <property type="protein sequence ID" value="KAK9123615.1"/>
    <property type="molecule type" value="Genomic_DNA"/>
</dbReference>
<sequence>MKFYIRAQGRHLWDAIENDYTLPNKSLKEYTAEEIKIELSNDQAVNHLFCALSENEFNRVSACQTAKEVWEKLEVHYEGTQQVKNPKLRILEEHYETFRVEPHEDIATAITWFTKLLNEIKNLGKHYDQENSVYKFLRGLPKECDTKK</sequence>
<evidence type="ECO:0000313" key="1">
    <source>
        <dbReference type="EMBL" id="KAK9123615.1"/>
    </source>
</evidence>